<dbReference type="Proteomes" id="UP000552757">
    <property type="component" value="Unassembled WGS sequence"/>
</dbReference>
<accession>A0A7W6DGM0</accession>
<proteinExistence type="predicted"/>
<keyword evidence="5" id="KW-1185">Reference proteome</keyword>
<feature type="domain" description="FAD-binding PCMH-type" evidence="3">
    <location>
        <begin position="1"/>
        <end position="179"/>
    </location>
</feature>
<evidence type="ECO:0000256" key="2">
    <source>
        <dbReference type="ARBA" id="ARBA00022827"/>
    </source>
</evidence>
<dbReference type="InterPro" id="IPR016166">
    <property type="entry name" value="FAD-bd_PCMH"/>
</dbReference>
<dbReference type="GO" id="GO:0071949">
    <property type="term" value="F:FAD binding"/>
    <property type="evidence" value="ECO:0007669"/>
    <property type="project" value="InterPro"/>
</dbReference>
<organism evidence="4 5">
    <name type="scientific">Sphingobium fontiphilum</name>
    <dbReference type="NCBI Taxonomy" id="944425"/>
    <lineage>
        <taxon>Bacteria</taxon>
        <taxon>Pseudomonadati</taxon>
        <taxon>Pseudomonadota</taxon>
        <taxon>Alphaproteobacteria</taxon>
        <taxon>Sphingomonadales</taxon>
        <taxon>Sphingomonadaceae</taxon>
        <taxon>Sphingobium</taxon>
    </lineage>
</organism>
<dbReference type="SUPFAM" id="SSF56176">
    <property type="entry name" value="FAD-binding/transporter-associated domain-like"/>
    <property type="match status" value="1"/>
</dbReference>
<dbReference type="InterPro" id="IPR016164">
    <property type="entry name" value="FAD-linked_Oxase-like_C"/>
</dbReference>
<dbReference type="Pfam" id="PF01565">
    <property type="entry name" value="FAD_binding_4"/>
    <property type="match status" value="1"/>
</dbReference>
<comment type="caution">
    <text evidence="4">The sequence shown here is derived from an EMBL/GenBank/DDBJ whole genome shotgun (WGS) entry which is preliminary data.</text>
</comment>
<dbReference type="SUPFAM" id="SSF55103">
    <property type="entry name" value="FAD-linked oxidases, C-terminal domain"/>
    <property type="match status" value="1"/>
</dbReference>
<dbReference type="RefSeq" id="WP_246344486.1">
    <property type="nucleotide sequence ID" value="NZ_JACIEB010000004.1"/>
</dbReference>
<evidence type="ECO:0000256" key="1">
    <source>
        <dbReference type="ARBA" id="ARBA00022630"/>
    </source>
</evidence>
<keyword evidence="1" id="KW-0285">Flavoprotein</keyword>
<dbReference type="EMBL" id="JACIEB010000004">
    <property type="protein sequence ID" value="MBB3982224.1"/>
    <property type="molecule type" value="Genomic_DNA"/>
</dbReference>
<gene>
    <name evidence="4" type="ORF">GGR44_001887</name>
</gene>
<dbReference type="AlphaFoldDB" id="A0A7W6DGM0"/>
<protein>
    <submittedName>
        <fullName evidence="4">Glycolate oxidase FAD binding subunit</fullName>
    </submittedName>
</protein>
<dbReference type="PANTHER" id="PTHR11748">
    <property type="entry name" value="D-LACTATE DEHYDROGENASE"/>
    <property type="match status" value="1"/>
</dbReference>
<evidence type="ECO:0000313" key="4">
    <source>
        <dbReference type="EMBL" id="MBB3982224.1"/>
    </source>
</evidence>
<dbReference type="PANTHER" id="PTHR11748:SF103">
    <property type="entry name" value="GLYCOLATE OXIDASE SUBUNIT GLCE"/>
    <property type="match status" value="1"/>
</dbReference>
<dbReference type="InterPro" id="IPR016169">
    <property type="entry name" value="FAD-bd_PCMH_sub2"/>
</dbReference>
<dbReference type="InterPro" id="IPR006094">
    <property type="entry name" value="Oxid_FAD_bind_N"/>
</dbReference>
<name>A0A7W6DGM0_9SPHN</name>
<dbReference type="Gene3D" id="3.30.465.10">
    <property type="match status" value="1"/>
</dbReference>
<sequence>MIIPGSAQDLCDAVADALREGARLEIRGGGSKAAFGAPRDARIVSMAAMAGVIDYDPAELVLTVRAGTPLADVEALVAGEQQMLAFEPFDHGPLFGAPAGAATIGGVVAAGVAGSRRVTAGGARDHLLGFTAVSGRGETFVAGARVVKNVTGYDLPKLMAGSWGRIGAMTELTLKVLPRPRMAVTVAIEGLDCCAAHAAMARALGSHADVSAAAHVPKGPDRARAITLFRLAGFPPSVEARAAVLPVLLADHGALRRLDTTEAAALWHTAGAAAGLAGAVLWRLHLPPAAAPGAVAALEPFGPRWSLDWGGGLVWLALDDETPAAAEQVRAAAAAAEGEAMLVRAPASLRAVVPAQHPRAPLVAALEERVRRAFDPAGVFEIGRFEIARSGG</sequence>
<evidence type="ECO:0000313" key="5">
    <source>
        <dbReference type="Proteomes" id="UP000552757"/>
    </source>
</evidence>
<dbReference type="InterPro" id="IPR036318">
    <property type="entry name" value="FAD-bd_PCMH-like_sf"/>
</dbReference>
<dbReference type="GO" id="GO:0003824">
    <property type="term" value="F:catalytic activity"/>
    <property type="evidence" value="ECO:0007669"/>
    <property type="project" value="InterPro"/>
</dbReference>
<reference evidence="4 5" key="1">
    <citation type="submission" date="2020-08" db="EMBL/GenBank/DDBJ databases">
        <title>Genomic Encyclopedia of Type Strains, Phase IV (KMG-IV): sequencing the most valuable type-strain genomes for metagenomic binning, comparative biology and taxonomic classification.</title>
        <authorList>
            <person name="Goeker M."/>
        </authorList>
    </citation>
    <scope>NUCLEOTIDE SEQUENCE [LARGE SCALE GENOMIC DNA]</scope>
    <source>
        <strain evidence="4 5">DSM 29348</strain>
    </source>
</reference>
<evidence type="ECO:0000259" key="3">
    <source>
        <dbReference type="PROSITE" id="PS51387"/>
    </source>
</evidence>
<keyword evidence="2" id="KW-0274">FAD</keyword>
<dbReference type="PROSITE" id="PS51387">
    <property type="entry name" value="FAD_PCMH"/>
    <property type="match status" value="1"/>
</dbReference>